<evidence type="ECO:0000256" key="5">
    <source>
        <dbReference type="ARBA" id="ARBA00022679"/>
    </source>
</evidence>
<dbReference type="KEGG" id="ntt:TAO_0078"/>
<evidence type="ECO:0000256" key="2">
    <source>
        <dbReference type="ARBA" id="ARBA00005182"/>
    </source>
</evidence>
<dbReference type="GO" id="GO:0042121">
    <property type="term" value="P:alginic acid biosynthetic process"/>
    <property type="evidence" value="ECO:0007669"/>
    <property type="project" value="UniProtKB-UniRule"/>
</dbReference>
<keyword evidence="10 11" id="KW-0012">Acyltransferase</keyword>
<keyword evidence="4 11" id="KW-1003">Cell membrane</keyword>
<feature type="transmembrane region" description="Helical" evidence="12">
    <location>
        <begin position="78"/>
        <end position="96"/>
    </location>
</feature>
<evidence type="ECO:0000256" key="6">
    <source>
        <dbReference type="ARBA" id="ARBA00022692"/>
    </source>
</evidence>
<dbReference type="EC" id="2.3.1.-" evidence="11"/>
<evidence type="ECO:0000256" key="8">
    <source>
        <dbReference type="ARBA" id="ARBA00022989"/>
    </source>
</evidence>
<dbReference type="InterPro" id="IPR024194">
    <property type="entry name" value="Ac/AlaTfrase_AlgI/DltB"/>
</dbReference>
<dbReference type="EMBL" id="AP014836">
    <property type="protein sequence ID" value="BAW79448.1"/>
    <property type="molecule type" value="Genomic_DNA"/>
</dbReference>
<feature type="transmembrane region" description="Helical" evidence="12">
    <location>
        <begin position="6"/>
        <end position="25"/>
    </location>
</feature>
<dbReference type="InterPro" id="IPR004299">
    <property type="entry name" value="MBOAT_fam"/>
</dbReference>
<dbReference type="InterPro" id="IPR028362">
    <property type="entry name" value="AlgI"/>
</dbReference>
<feature type="transmembrane region" description="Helical" evidence="12">
    <location>
        <begin position="37"/>
        <end position="58"/>
    </location>
</feature>
<comment type="similarity">
    <text evidence="3 11">Belongs to the membrane-bound acyltransferase family.</text>
</comment>
<evidence type="ECO:0000256" key="11">
    <source>
        <dbReference type="PIRNR" id="PIRNR016636"/>
    </source>
</evidence>
<feature type="transmembrane region" description="Helical" evidence="12">
    <location>
        <begin position="108"/>
        <end position="130"/>
    </location>
</feature>
<comment type="subcellular location">
    <subcellularLocation>
        <location evidence="11">Cell inner membrane</location>
    </subcellularLocation>
    <subcellularLocation>
        <location evidence="1">Cell membrane</location>
        <topology evidence="1">Multi-pass membrane protein</topology>
    </subcellularLocation>
</comment>
<dbReference type="Proteomes" id="UP000243679">
    <property type="component" value="Chromosome"/>
</dbReference>
<dbReference type="AlphaFoldDB" id="A0A1Q2SJZ5"/>
<feature type="transmembrane region" description="Helical" evidence="12">
    <location>
        <begin position="272"/>
        <end position="296"/>
    </location>
</feature>
<evidence type="ECO:0000256" key="4">
    <source>
        <dbReference type="ARBA" id="ARBA00022475"/>
    </source>
</evidence>
<evidence type="ECO:0000256" key="12">
    <source>
        <dbReference type="SAM" id="Phobius"/>
    </source>
</evidence>
<dbReference type="PIRSF" id="PIRSF016636">
    <property type="entry name" value="AlgI_DltB"/>
    <property type="match status" value="1"/>
</dbReference>
<gene>
    <name evidence="13" type="ORF">TAO_0078</name>
</gene>
<name>A0A1Q2SJZ5_9GAMM</name>
<keyword evidence="8 12" id="KW-1133">Transmembrane helix</keyword>
<evidence type="ECO:0000256" key="9">
    <source>
        <dbReference type="ARBA" id="ARBA00023136"/>
    </source>
</evidence>
<dbReference type="PANTHER" id="PTHR13285:SF23">
    <property type="entry name" value="TEICHOIC ACID D-ALANYLTRANSFERASE"/>
    <property type="match status" value="1"/>
</dbReference>
<organism evidence="13 14">
    <name type="scientific">Candidatus Nitrosoglobus terrae</name>
    <dbReference type="NCBI Taxonomy" id="1630141"/>
    <lineage>
        <taxon>Bacteria</taxon>
        <taxon>Pseudomonadati</taxon>
        <taxon>Pseudomonadota</taxon>
        <taxon>Gammaproteobacteria</taxon>
        <taxon>Chromatiales</taxon>
        <taxon>Chromatiaceae</taxon>
        <taxon>Candidatus Nitrosoglobus</taxon>
    </lineage>
</organism>
<evidence type="ECO:0000313" key="13">
    <source>
        <dbReference type="EMBL" id="BAW79448.1"/>
    </source>
</evidence>
<keyword evidence="14" id="KW-1185">Reference proteome</keyword>
<feature type="transmembrane region" description="Helical" evidence="12">
    <location>
        <begin position="142"/>
        <end position="161"/>
    </location>
</feature>
<keyword evidence="11" id="KW-0997">Cell inner membrane</keyword>
<keyword evidence="5 11" id="KW-0808">Transferase</keyword>
<evidence type="ECO:0000256" key="10">
    <source>
        <dbReference type="ARBA" id="ARBA00023315"/>
    </source>
</evidence>
<dbReference type="PANTHER" id="PTHR13285">
    <property type="entry name" value="ACYLTRANSFERASE"/>
    <property type="match status" value="1"/>
</dbReference>
<comment type="pathway">
    <text evidence="2 11">Glycan biosynthesis; alginate biosynthesis.</text>
</comment>
<evidence type="ECO:0000313" key="14">
    <source>
        <dbReference type="Proteomes" id="UP000243679"/>
    </source>
</evidence>
<dbReference type="InterPro" id="IPR051085">
    <property type="entry name" value="MB_O-acyltransferase"/>
</dbReference>
<keyword evidence="7 11" id="KW-0016">Alginate biosynthesis</keyword>
<keyword evidence="6 11" id="KW-0812">Transmembrane</keyword>
<dbReference type="Pfam" id="PF03062">
    <property type="entry name" value="MBOAT"/>
    <property type="match status" value="1"/>
</dbReference>
<dbReference type="PIRSF" id="PIRSF500217">
    <property type="entry name" value="AlgI"/>
    <property type="match status" value="1"/>
</dbReference>
<dbReference type="UniPathway" id="UPA00286"/>
<feature type="transmembrane region" description="Helical" evidence="12">
    <location>
        <begin position="316"/>
        <end position="340"/>
    </location>
</feature>
<evidence type="ECO:0000256" key="3">
    <source>
        <dbReference type="ARBA" id="ARBA00010323"/>
    </source>
</evidence>
<reference evidence="13 14" key="1">
    <citation type="journal article" date="2017" name="ISME J.">
        <title>An acid-tolerant ammonia-oxidizing ?-proteobacterium from soil.</title>
        <authorList>
            <person name="Hayatsu M."/>
            <person name="Tago K."/>
            <person name="Uchiyama I."/>
            <person name="Toyoda A."/>
            <person name="Wang Y."/>
            <person name="Shimomura Y."/>
            <person name="Okubo T."/>
            <person name="Kurisu F."/>
            <person name="Hirono Y."/>
            <person name="Nonaka K."/>
            <person name="Akiyama H."/>
            <person name="Itoh T."/>
            <person name="Takami H."/>
        </authorList>
    </citation>
    <scope>NUCLEOTIDE SEQUENCE [LARGE SCALE GENOMIC DNA]</scope>
    <source>
        <strain evidence="13 14">TAO100</strain>
    </source>
</reference>
<evidence type="ECO:0000256" key="7">
    <source>
        <dbReference type="ARBA" id="ARBA00022841"/>
    </source>
</evidence>
<dbReference type="GO" id="GO:0005886">
    <property type="term" value="C:plasma membrane"/>
    <property type="evidence" value="ECO:0007669"/>
    <property type="project" value="UniProtKB-SubCell"/>
</dbReference>
<protein>
    <recommendedName>
        <fullName evidence="11">Probable alginate O-acetylase</fullName>
        <ecNumber evidence="11">2.3.1.-</ecNumber>
    </recommendedName>
</protein>
<evidence type="ECO:0000256" key="1">
    <source>
        <dbReference type="ARBA" id="ARBA00004651"/>
    </source>
</evidence>
<feature type="transmembrane region" description="Helical" evidence="12">
    <location>
        <begin position="384"/>
        <end position="404"/>
    </location>
</feature>
<proteinExistence type="inferred from homology"/>
<dbReference type="GO" id="GO:0016746">
    <property type="term" value="F:acyltransferase activity"/>
    <property type="evidence" value="ECO:0007669"/>
    <property type="project" value="UniProtKB-KW"/>
</dbReference>
<feature type="transmembrane region" description="Helical" evidence="12">
    <location>
        <begin position="416"/>
        <end position="435"/>
    </location>
</feature>
<keyword evidence="9 11" id="KW-0472">Membrane</keyword>
<accession>A0A1Q2SJZ5</accession>
<sequence>MPKYIVLLLVSIVVNYGFGVVIGRLRDKDSNSSGISARIALIFGLIFNLSLLSWFKYANFLLDTLRAISNLNLSEIDVILPIGISFFTFTQIAFLVDTYTKGTREYRFIHYLLFVTYFPHLIAGPILHHAQMMPQFASLEIYRPQIAKIAAGLGLFALGLIKKIILADGIAPYADAVFDATAASHLPTMPEAWIGAVAYTLQLYFDFSGYSDMAVGLSMIFGIRLPFNFASPYRATNISEFWRRWHMTLSAFLRDYLYISLGGNRRGELRRIINLMVTMLLGGLWHGASWTFVVWGGAHGLYLVMHHSVGNAFTRYLAFLVPRSFITLAAWLMTMFAVIVAWVFFRATDFTSASIILSAMFSIVDADSFPKVLFNAGLSTSRGVWLILVWSLIAVLPVNSNMLFDRLLKVCIQSQWIAWFSTGAATTMVIALIIINELRASISPFIYFSF</sequence>
<feature type="transmembrane region" description="Helical" evidence="12">
    <location>
        <begin position="347"/>
        <end position="364"/>
    </location>
</feature>